<evidence type="ECO:0000313" key="2">
    <source>
        <dbReference type="Proteomes" id="UP000501989"/>
    </source>
</evidence>
<dbReference type="RefSeq" id="WP_122535199.1">
    <property type="nucleotide sequence ID" value="NZ_CP053746.1"/>
</dbReference>
<organism evidence="1 2">
    <name type="scientific">Pseudomonas graminis</name>
    <dbReference type="NCBI Taxonomy" id="158627"/>
    <lineage>
        <taxon>Bacteria</taxon>
        <taxon>Pseudomonadati</taxon>
        <taxon>Pseudomonadota</taxon>
        <taxon>Gammaproteobacteria</taxon>
        <taxon>Pseudomonadales</taxon>
        <taxon>Pseudomonadaceae</taxon>
        <taxon>Pseudomonas</taxon>
    </lineage>
</organism>
<name>A0A6M8MTJ0_9PSED</name>
<protein>
    <submittedName>
        <fullName evidence="1">Uncharacterized protein</fullName>
    </submittedName>
</protein>
<dbReference type="AlphaFoldDB" id="A0A6M8MTJ0"/>
<dbReference type="EMBL" id="CP053746">
    <property type="protein sequence ID" value="QKF53071.1"/>
    <property type="molecule type" value="Genomic_DNA"/>
</dbReference>
<keyword evidence="2" id="KW-1185">Reference proteome</keyword>
<dbReference type="Proteomes" id="UP000501989">
    <property type="component" value="Chromosome"/>
</dbReference>
<sequence length="82" mass="9271">MPQERIAALRLPKPIQGAIDDLVRALNAATTKEELEREAAMEISFILSLETSKRLRPADVETLYMIFDDAVQERLSQLADRS</sequence>
<gene>
    <name evidence="1" type="ORF">FX982_04063</name>
</gene>
<proteinExistence type="predicted"/>
<dbReference type="KEGG" id="pgg:FX982_04063"/>
<accession>A0A6M8MTJ0</accession>
<reference evidence="2" key="1">
    <citation type="submission" date="2019-12" db="EMBL/GenBank/DDBJ databases">
        <title>Endophytic bacteria associated with Panax ginseng seedlings.</title>
        <authorList>
            <person name="Park J.M."/>
            <person name="Shin R."/>
            <person name="Jo S.H."/>
        </authorList>
    </citation>
    <scope>NUCLEOTIDE SEQUENCE [LARGE SCALE GENOMIC DNA]</scope>
    <source>
        <strain evidence="2">PgKB30</strain>
    </source>
</reference>
<evidence type="ECO:0000313" key="1">
    <source>
        <dbReference type="EMBL" id="QKF53071.1"/>
    </source>
</evidence>